<sequence>MDQFSDSHPEENETRAYSAPARPNMSTYTRLTGKIPRQSSLSHCDEVKAEDPEEFIASVRNGASSSIQNTVKDVPVKKEETAGPDVNQIMPIHQHQSRQNDFVDLTVDDDDDDDCMIIDEADVPESVKMKASSKTFSTKAPTAYEIVCLWGRQVAVKVEDSGNDNGNLDDDNGLINDNDSSVANGDDSGSSNGQLFVSQDSNGDDETDEFHMDEYAELSDGSVENERRRRHGRRPVVIPQKRPSKKIFGNHPETGPTAQHIHKEHDSDEDDDIEEIECELQVLVAEQNLLERRSAKGKLTPAGEMKLEEVGRKIERLQRRLGASVDPPSVNGYSNRNTPQISRIPATDSSKKRKGAYAEPGKARAKKSKPEPKMTAHKKNKQKQKAMQMITSMLSGEDPVMARARMGVLSTFDSLPEEARTVEGMERHIRDVIEADEGLPTQEKKRIAGDLKQLREARVAFGKKNYKQDGGTWKIAGLKSQLHHYQFAGAGWMVNRERSGDVSGGFQCDDTGLGKTVMTLACIAGNPPWDRDEDPTRGGTLIVVPASAVSQWMEEIAKHTSRMTFDQYHSTRQHRMRQGSMNRMDIVVSSYQEVVKGFPSEQYQKSLLQQGLSLPEVSERMRRREGELFKVKWFRVILDECHAIKNHKTQTTRACLALQGEHKWLLSATPIQNGLSELYPFLRFLKVPDTSSFRFFRRKFELTGPQQANGPPADLSALLSKIILKRDITTVFLGRALFEIPITHPDLELWVNFSREETLIYRMVEGKFRREINHDLMQRAGNDTTADNFIKSYLTLALRLRQATAHPYLLESLMRDHFTPDDIQHLKEELSKIKTNERYVQQIGRWCDGLVQQGVLRRHQNGENDHDEFGQGDYGEEFDMAPQLESMQKAKMDIQSRAEICNVCFELTNEPEHNDPKCDHVYCPDCIRVHVEKAKSRKAKRYICPDSDCRRGLLDPLIIKYSTESARDDRASVFSRSEADPTARKHSSVRRSKEGHFELGDDFHGFQPMGDPRNATFLAEADRKHTINMTPSAKTTRLKDIILGWQKEAPEDKIIVFTQWILLARVLGRVLQQEKIDFLYLFGGMGPTDREDQINAFQANPRIKVLVSSLRVGGQSLNLTAANRVVILDAWWNNGMEKQAFGRVFRFGQKKESWFTRILAKNTIDKRLVKMQKDKLKAIGKAIQANDNTKHKLTDEEVGSLFGRVKKQRDGTLVIESDYEDDKDDDGNDHQDTTNGGEGSSRVLRTRAGESGNDSDSDSDSDW</sequence>
<dbReference type="GO" id="GO:0008094">
    <property type="term" value="F:ATP-dependent activity, acting on DNA"/>
    <property type="evidence" value="ECO:0007669"/>
    <property type="project" value="TreeGrafter"/>
</dbReference>
<evidence type="ECO:0000256" key="7">
    <source>
        <dbReference type="ARBA" id="ARBA00022833"/>
    </source>
</evidence>
<feature type="domain" description="RING-type" evidence="11">
    <location>
        <begin position="901"/>
        <end position="945"/>
    </location>
</feature>
<dbReference type="SMART" id="SM00490">
    <property type="entry name" value="HELICc"/>
    <property type="match status" value="1"/>
</dbReference>
<keyword evidence="3" id="KW-0547">Nucleotide-binding</keyword>
<dbReference type="GO" id="GO:0016787">
    <property type="term" value="F:hydrolase activity"/>
    <property type="evidence" value="ECO:0007669"/>
    <property type="project" value="UniProtKB-KW"/>
</dbReference>
<evidence type="ECO:0000256" key="6">
    <source>
        <dbReference type="ARBA" id="ARBA00022806"/>
    </source>
</evidence>
<evidence type="ECO:0000313" key="15">
    <source>
        <dbReference type="Proteomes" id="UP001303222"/>
    </source>
</evidence>
<feature type="compositionally biased region" description="Polar residues" evidence="10">
    <location>
        <begin position="187"/>
        <end position="201"/>
    </location>
</feature>
<feature type="region of interest" description="Disordered" evidence="10">
    <location>
        <begin position="1216"/>
        <end position="1263"/>
    </location>
</feature>
<dbReference type="GO" id="GO:0005634">
    <property type="term" value="C:nucleus"/>
    <property type="evidence" value="ECO:0007669"/>
    <property type="project" value="TreeGrafter"/>
</dbReference>
<evidence type="ECO:0000256" key="10">
    <source>
        <dbReference type="SAM" id="MobiDB-lite"/>
    </source>
</evidence>
<dbReference type="PANTHER" id="PTHR45626:SF17">
    <property type="entry name" value="HELICASE-LIKE TRANSCRIPTION FACTOR"/>
    <property type="match status" value="1"/>
</dbReference>
<dbReference type="InterPro" id="IPR001841">
    <property type="entry name" value="Znf_RING"/>
</dbReference>
<evidence type="ECO:0000256" key="1">
    <source>
        <dbReference type="ARBA" id="ARBA00007025"/>
    </source>
</evidence>
<dbReference type="InterPro" id="IPR014001">
    <property type="entry name" value="Helicase_ATP-bd"/>
</dbReference>
<accession>A0AAN6P5C6</accession>
<keyword evidence="6" id="KW-0347">Helicase</keyword>
<evidence type="ECO:0000256" key="2">
    <source>
        <dbReference type="ARBA" id="ARBA00022723"/>
    </source>
</evidence>
<reference evidence="14" key="2">
    <citation type="submission" date="2023-06" db="EMBL/GenBank/DDBJ databases">
        <authorList>
            <consortium name="Lawrence Berkeley National Laboratory"/>
            <person name="Mondo S.J."/>
            <person name="Hensen N."/>
            <person name="Bonometti L."/>
            <person name="Westerberg I."/>
            <person name="Brannstrom I.O."/>
            <person name="Guillou S."/>
            <person name="Cros-Aarteil S."/>
            <person name="Calhoun S."/>
            <person name="Haridas S."/>
            <person name="Kuo A."/>
            <person name="Pangilinan J."/>
            <person name="Riley R."/>
            <person name="Labutti K."/>
            <person name="Andreopoulos B."/>
            <person name="Lipzen A."/>
            <person name="Chen C."/>
            <person name="Yanf M."/>
            <person name="Daum C."/>
            <person name="Ng V."/>
            <person name="Clum A."/>
            <person name="Steindorff A."/>
            <person name="Ohm R."/>
            <person name="Martin F."/>
            <person name="Silar P."/>
            <person name="Natvig D."/>
            <person name="Lalanne C."/>
            <person name="Gautier V."/>
            <person name="Ament-Velasquez S.L."/>
            <person name="Kruys A."/>
            <person name="Hutchinson M.I."/>
            <person name="Powell A.J."/>
            <person name="Barry K."/>
            <person name="Miller A.N."/>
            <person name="Grigoriev I.V."/>
            <person name="Debuchy R."/>
            <person name="Gladieux P."/>
            <person name="Thoren M.H."/>
            <person name="Johannesson H."/>
        </authorList>
    </citation>
    <scope>NUCLEOTIDE SEQUENCE</scope>
    <source>
        <strain evidence="14">CBS 626.80</strain>
    </source>
</reference>
<protein>
    <submittedName>
        <fullName evidence="14">SNF2 family N-terminal domain-containing protein</fullName>
    </submittedName>
</protein>
<dbReference type="SUPFAM" id="SSF57850">
    <property type="entry name" value="RING/U-box"/>
    <property type="match status" value="1"/>
</dbReference>
<feature type="compositionally biased region" description="Acidic residues" evidence="10">
    <location>
        <begin position="1253"/>
        <end position="1263"/>
    </location>
</feature>
<feature type="compositionally biased region" description="Basic and acidic residues" evidence="10">
    <location>
        <begin position="972"/>
        <end position="983"/>
    </location>
</feature>
<dbReference type="EMBL" id="MU859072">
    <property type="protein sequence ID" value="KAK3955838.1"/>
    <property type="molecule type" value="Genomic_DNA"/>
</dbReference>
<feature type="domain" description="Helicase C-terminal" evidence="13">
    <location>
        <begin position="1037"/>
        <end position="1197"/>
    </location>
</feature>
<evidence type="ECO:0000256" key="9">
    <source>
        <dbReference type="PROSITE-ProRule" id="PRU00175"/>
    </source>
</evidence>
<evidence type="ECO:0000259" key="13">
    <source>
        <dbReference type="PROSITE" id="PS51194"/>
    </source>
</evidence>
<dbReference type="GO" id="GO:0004386">
    <property type="term" value="F:helicase activity"/>
    <property type="evidence" value="ECO:0007669"/>
    <property type="project" value="UniProtKB-KW"/>
</dbReference>
<feature type="region of interest" description="Disordered" evidence="10">
    <location>
        <begin position="161"/>
        <end position="263"/>
    </location>
</feature>
<proteinExistence type="inferred from homology"/>
<keyword evidence="7" id="KW-0862">Zinc</keyword>
<dbReference type="SUPFAM" id="SSF52540">
    <property type="entry name" value="P-loop containing nucleoside triphosphate hydrolases"/>
    <property type="match status" value="2"/>
</dbReference>
<dbReference type="InterPro" id="IPR038718">
    <property type="entry name" value="SNF2-like_sf"/>
</dbReference>
<dbReference type="CDD" id="cd18008">
    <property type="entry name" value="DEXDc_SHPRH-like"/>
    <property type="match status" value="1"/>
</dbReference>
<dbReference type="GO" id="GO:0005524">
    <property type="term" value="F:ATP binding"/>
    <property type="evidence" value="ECO:0007669"/>
    <property type="project" value="UniProtKB-KW"/>
</dbReference>
<dbReference type="PANTHER" id="PTHR45626">
    <property type="entry name" value="TRANSCRIPTION TERMINATION FACTOR 2-RELATED"/>
    <property type="match status" value="1"/>
</dbReference>
<evidence type="ECO:0000313" key="14">
    <source>
        <dbReference type="EMBL" id="KAK3955838.1"/>
    </source>
</evidence>
<dbReference type="GO" id="GO:0006281">
    <property type="term" value="P:DNA repair"/>
    <property type="evidence" value="ECO:0007669"/>
    <property type="project" value="TreeGrafter"/>
</dbReference>
<dbReference type="Proteomes" id="UP001303222">
    <property type="component" value="Unassembled WGS sequence"/>
</dbReference>
<feature type="region of interest" description="Disordered" evidence="10">
    <location>
        <begin position="972"/>
        <end position="991"/>
    </location>
</feature>
<dbReference type="CDD" id="cd18793">
    <property type="entry name" value="SF2_C_SNF"/>
    <property type="match status" value="1"/>
</dbReference>
<gene>
    <name evidence="14" type="ORF">QBC32DRAFT_376450</name>
</gene>
<evidence type="ECO:0000256" key="8">
    <source>
        <dbReference type="ARBA" id="ARBA00022840"/>
    </source>
</evidence>
<feature type="domain" description="Helicase ATP-binding" evidence="12">
    <location>
        <begin position="496"/>
        <end position="688"/>
    </location>
</feature>
<dbReference type="Pfam" id="PF00271">
    <property type="entry name" value="Helicase_C"/>
    <property type="match status" value="1"/>
</dbReference>
<evidence type="ECO:0000256" key="4">
    <source>
        <dbReference type="ARBA" id="ARBA00022771"/>
    </source>
</evidence>
<feature type="compositionally biased region" description="Acidic residues" evidence="10">
    <location>
        <begin position="1217"/>
        <end position="1227"/>
    </location>
</feature>
<organism evidence="14 15">
    <name type="scientific">Pseudoneurospora amorphoporcata</name>
    <dbReference type="NCBI Taxonomy" id="241081"/>
    <lineage>
        <taxon>Eukaryota</taxon>
        <taxon>Fungi</taxon>
        <taxon>Dikarya</taxon>
        <taxon>Ascomycota</taxon>
        <taxon>Pezizomycotina</taxon>
        <taxon>Sordariomycetes</taxon>
        <taxon>Sordariomycetidae</taxon>
        <taxon>Sordariales</taxon>
        <taxon>Sordariaceae</taxon>
        <taxon>Pseudoneurospora</taxon>
    </lineage>
</organism>
<keyword evidence="15" id="KW-1185">Reference proteome</keyword>
<dbReference type="GO" id="GO:0008270">
    <property type="term" value="F:zinc ion binding"/>
    <property type="evidence" value="ECO:0007669"/>
    <property type="project" value="UniProtKB-KW"/>
</dbReference>
<dbReference type="InterPro" id="IPR017907">
    <property type="entry name" value="Znf_RING_CS"/>
</dbReference>
<dbReference type="PROSITE" id="PS51192">
    <property type="entry name" value="HELICASE_ATP_BIND_1"/>
    <property type="match status" value="1"/>
</dbReference>
<dbReference type="InterPro" id="IPR027417">
    <property type="entry name" value="P-loop_NTPase"/>
</dbReference>
<dbReference type="FunFam" id="3.40.50.10810:FF:000116">
    <property type="entry name" value="SNF2 family helicase, putative"/>
    <property type="match status" value="1"/>
</dbReference>
<feature type="region of interest" description="Disordered" evidence="10">
    <location>
        <begin position="318"/>
        <end position="384"/>
    </location>
</feature>
<feature type="compositionally biased region" description="Basic and acidic residues" evidence="10">
    <location>
        <begin position="1"/>
        <end position="14"/>
    </location>
</feature>
<dbReference type="InterPro" id="IPR050628">
    <property type="entry name" value="SNF2_RAD54_helicase_TF"/>
</dbReference>
<evidence type="ECO:0000259" key="11">
    <source>
        <dbReference type="PROSITE" id="PS50089"/>
    </source>
</evidence>
<dbReference type="AlphaFoldDB" id="A0AAN6P5C6"/>
<dbReference type="PROSITE" id="PS50089">
    <property type="entry name" value="ZF_RING_2"/>
    <property type="match status" value="1"/>
</dbReference>
<keyword evidence="4 9" id="KW-0863">Zinc-finger</keyword>
<name>A0AAN6P5C6_9PEZI</name>
<dbReference type="InterPro" id="IPR000330">
    <property type="entry name" value="SNF2_N"/>
</dbReference>
<dbReference type="Gene3D" id="3.40.50.10810">
    <property type="entry name" value="Tandem AAA-ATPase domain"/>
    <property type="match status" value="1"/>
</dbReference>
<feature type="compositionally biased region" description="Polar residues" evidence="10">
    <location>
        <begin position="331"/>
        <end position="341"/>
    </location>
</feature>
<comment type="caution">
    <text evidence="14">The sequence shown here is derived from an EMBL/GenBank/DDBJ whole genome shotgun (WGS) entry which is preliminary data.</text>
</comment>
<dbReference type="Gene3D" id="3.40.50.300">
    <property type="entry name" value="P-loop containing nucleotide triphosphate hydrolases"/>
    <property type="match status" value="1"/>
</dbReference>
<dbReference type="PROSITE" id="PS00518">
    <property type="entry name" value="ZF_RING_1"/>
    <property type="match status" value="1"/>
</dbReference>
<reference evidence="14" key="1">
    <citation type="journal article" date="2023" name="Mol. Phylogenet. Evol.">
        <title>Genome-scale phylogeny and comparative genomics of the fungal order Sordariales.</title>
        <authorList>
            <person name="Hensen N."/>
            <person name="Bonometti L."/>
            <person name="Westerberg I."/>
            <person name="Brannstrom I.O."/>
            <person name="Guillou S."/>
            <person name="Cros-Aarteil S."/>
            <person name="Calhoun S."/>
            <person name="Haridas S."/>
            <person name="Kuo A."/>
            <person name="Mondo S."/>
            <person name="Pangilinan J."/>
            <person name="Riley R."/>
            <person name="LaButti K."/>
            <person name="Andreopoulos B."/>
            <person name="Lipzen A."/>
            <person name="Chen C."/>
            <person name="Yan M."/>
            <person name="Daum C."/>
            <person name="Ng V."/>
            <person name="Clum A."/>
            <person name="Steindorff A."/>
            <person name="Ohm R.A."/>
            <person name="Martin F."/>
            <person name="Silar P."/>
            <person name="Natvig D.O."/>
            <person name="Lalanne C."/>
            <person name="Gautier V."/>
            <person name="Ament-Velasquez S.L."/>
            <person name="Kruys A."/>
            <person name="Hutchinson M.I."/>
            <person name="Powell A.J."/>
            <person name="Barry K."/>
            <person name="Miller A.N."/>
            <person name="Grigoriev I.V."/>
            <person name="Debuchy R."/>
            <person name="Gladieux P."/>
            <person name="Hiltunen Thoren M."/>
            <person name="Johannesson H."/>
        </authorList>
    </citation>
    <scope>NUCLEOTIDE SEQUENCE</scope>
    <source>
        <strain evidence="14">CBS 626.80</strain>
    </source>
</reference>
<feature type="region of interest" description="Disordered" evidence="10">
    <location>
        <begin position="1"/>
        <end position="27"/>
    </location>
</feature>
<keyword evidence="8" id="KW-0067">ATP-binding</keyword>
<dbReference type="InterPro" id="IPR049730">
    <property type="entry name" value="SNF2/RAD54-like_C"/>
</dbReference>
<dbReference type="SMART" id="SM00487">
    <property type="entry name" value="DEXDc"/>
    <property type="match status" value="1"/>
</dbReference>
<keyword evidence="2" id="KW-0479">Metal-binding</keyword>
<dbReference type="InterPro" id="IPR013083">
    <property type="entry name" value="Znf_RING/FYVE/PHD"/>
</dbReference>
<keyword evidence="5" id="KW-0378">Hydrolase</keyword>
<evidence type="ECO:0000259" key="12">
    <source>
        <dbReference type="PROSITE" id="PS51192"/>
    </source>
</evidence>
<evidence type="ECO:0000256" key="5">
    <source>
        <dbReference type="ARBA" id="ARBA00022801"/>
    </source>
</evidence>
<dbReference type="Gene3D" id="3.30.40.10">
    <property type="entry name" value="Zinc/RING finger domain, C3HC4 (zinc finger)"/>
    <property type="match status" value="1"/>
</dbReference>
<comment type="similarity">
    <text evidence="1">Belongs to the SNF2/RAD54 helicase family.</text>
</comment>
<feature type="compositionally biased region" description="Basic residues" evidence="10">
    <location>
        <begin position="375"/>
        <end position="384"/>
    </location>
</feature>
<dbReference type="Pfam" id="PF00176">
    <property type="entry name" value="SNF2-rel_dom"/>
    <property type="match status" value="1"/>
</dbReference>
<dbReference type="PROSITE" id="PS51194">
    <property type="entry name" value="HELICASE_CTER"/>
    <property type="match status" value="1"/>
</dbReference>
<evidence type="ECO:0000256" key="3">
    <source>
        <dbReference type="ARBA" id="ARBA00022741"/>
    </source>
</evidence>
<dbReference type="InterPro" id="IPR001650">
    <property type="entry name" value="Helicase_C-like"/>
</dbReference>